<proteinExistence type="inferred from homology"/>
<evidence type="ECO:0000256" key="6">
    <source>
        <dbReference type="ARBA" id="ARBA00023014"/>
    </source>
</evidence>
<dbReference type="InterPro" id="IPR052371">
    <property type="entry name" value="BFD-associated_ferredoxin"/>
</dbReference>
<gene>
    <name evidence="10" type="ORF">EHO51_15990</name>
    <name evidence="11" type="ORF">F7D13_08240</name>
</gene>
<dbReference type="PANTHER" id="PTHR37424:SF1">
    <property type="entry name" value="BACTERIOFERRITIN-ASSOCIATED FERREDOXIN"/>
    <property type="match status" value="1"/>
</dbReference>
<dbReference type="EMBL" id="CP044328">
    <property type="protein sequence ID" value="QGM94013.1"/>
    <property type="molecule type" value="Genomic_DNA"/>
</dbReference>
<dbReference type="Proteomes" id="UP000273982">
    <property type="component" value="Chromosome"/>
</dbReference>
<dbReference type="InterPro" id="IPR041854">
    <property type="entry name" value="BFD-like_2Fe2S-bd_dom_sf"/>
</dbReference>
<feature type="domain" description="BFD-like [2Fe-2S]-binding" evidence="9">
    <location>
        <begin position="2"/>
        <end position="52"/>
    </location>
</feature>
<evidence type="ECO:0000256" key="1">
    <source>
        <dbReference type="ARBA" id="ARBA00022448"/>
    </source>
</evidence>
<evidence type="ECO:0000256" key="7">
    <source>
        <dbReference type="ARBA" id="ARBA00039386"/>
    </source>
</evidence>
<dbReference type="GO" id="GO:0046872">
    <property type="term" value="F:metal ion binding"/>
    <property type="evidence" value="ECO:0007669"/>
    <property type="project" value="UniProtKB-KW"/>
</dbReference>
<evidence type="ECO:0000259" key="9">
    <source>
        <dbReference type="Pfam" id="PF04324"/>
    </source>
</evidence>
<keyword evidence="5" id="KW-0408">Iron</keyword>
<keyword evidence="1" id="KW-0813">Transport</keyword>
<keyword evidence="13" id="KW-1185">Reference proteome</keyword>
<sequence>MIVCSCNVLSDRDVRDTLGPRGDRPSVSAVFRHMGCEAKCGRCVRSIVAIVDQHAARGLDECSGSGDCEGCRADELAA</sequence>
<organism evidence="10 12">
    <name type="scientific">Methylocystis rosea</name>
    <dbReference type="NCBI Taxonomy" id="173366"/>
    <lineage>
        <taxon>Bacteria</taxon>
        <taxon>Pseudomonadati</taxon>
        <taxon>Pseudomonadota</taxon>
        <taxon>Alphaproteobacteria</taxon>
        <taxon>Hyphomicrobiales</taxon>
        <taxon>Methylocystaceae</taxon>
        <taxon>Methylocystis</taxon>
    </lineage>
</organism>
<dbReference type="RefSeq" id="WP_014891379.1">
    <property type="nucleotide sequence ID" value="NZ_CP034086.1"/>
</dbReference>
<evidence type="ECO:0000313" key="11">
    <source>
        <dbReference type="EMBL" id="QGM94013.1"/>
    </source>
</evidence>
<dbReference type="AlphaFoldDB" id="A0A3G8MAA0"/>
<dbReference type="GO" id="GO:0051537">
    <property type="term" value="F:2 iron, 2 sulfur cluster binding"/>
    <property type="evidence" value="ECO:0007669"/>
    <property type="project" value="UniProtKB-KW"/>
</dbReference>
<dbReference type="KEGG" id="mros:EHO51_15990"/>
<keyword evidence="6" id="KW-0411">Iron-sulfur</keyword>
<evidence type="ECO:0000256" key="5">
    <source>
        <dbReference type="ARBA" id="ARBA00023004"/>
    </source>
</evidence>
<evidence type="ECO:0000313" key="10">
    <source>
        <dbReference type="EMBL" id="AZG78110.1"/>
    </source>
</evidence>
<comment type="similarity">
    <text evidence="8">Belongs to the Bfd family.</text>
</comment>
<evidence type="ECO:0000313" key="12">
    <source>
        <dbReference type="Proteomes" id="UP000273982"/>
    </source>
</evidence>
<dbReference type="Proteomes" id="UP000424673">
    <property type="component" value="Chromosome"/>
</dbReference>
<dbReference type="InterPro" id="IPR007419">
    <property type="entry name" value="BFD-like_2Fe2S-bd_dom"/>
</dbReference>
<evidence type="ECO:0000256" key="3">
    <source>
        <dbReference type="ARBA" id="ARBA00022723"/>
    </source>
</evidence>
<evidence type="ECO:0000256" key="2">
    <source>
        <dbReference type="ARBA" id="ARBA00022714"/>
    </source>
</evidence>
<keyword evidence="2" id="KW-0001">2Fe-2S</keyword>
<dbReference type="Pfam" id="PF04324">
    <property type="entry name" value="Fer2_BFD"/>
    <property type="match status" value="1"/>
</dbReference>
<keyword evidence="3" id="KW-0479">Metal-binding</keyword>
<dbReference type="Gene3D" id="1.10.10.1100">
    <property type="entry name" value="BFD-like [2Fe-2S]-binding domain"/>
    <property type="match status" value="1"/>
</dbReference>
<evidence type="ECO:0000256" key="8">
    <source>
        <dbReference type="ARBA" id="ARBA00046332"/>
    </source>
</evidence>
<reference evidence="13" key="2">
    <citation type="submission" date="2019-09" db="EMBL/GenBank/DDBJ databases">
        <title>Isolation and complete genome sequencing of Methylocystis species.</title>
        <authorList>
            <person name="Rumah B.L."/>
            <person name="Stead C.E."/>
            <person name="Stevens B.C."/>
            <person name="Minton N.P."/>
            <person name="Grosse-Honebrink A."/>
            <person name="Zhang Y."/>
        </authorList>
    </citation>
    <scope>NUCLEOTIDE SEQUENCE [LARGE SCALE GENOMIC DNA]</scope>
    <source>
        <strain evidence="13">BRCS1</strain>
    </source>
</reference>
<keyword evidence="4" id="KW-0249">Electron transport</keyword>
<name>A0A3G8MAA0_9HYPH</name>
<protein>
    <recommendedName>
        <fullName evidence="7">Bacterioferritin-associated ferredoxin</fullName>
    </recommendedName>
</protein>
<evidence type="ECO:0000313" key="13">
    <source>
        <dbReference type="Proteomes" id="UP000424673"/>
    </source>
</evidence>
<accession>A0A3G8MAA0</accession>
<dbReference type="PANTHER" id="PTHR37424">
    <property type="entry name" value="BACTERIOFERRITIN-ASSOCIATED FERREDOXIN"/>
    <property type="match status" value="1"/>
</dbReference>
<evidence type="ECO:0000256" key="4">
    <source>
        <dbReference type="ARBA" id="ARBA00022982"/>
    </source>
</evidence>
<reference evidence="11 13" key="3">
    <citation type="journal article" date="2021" name="AMB Express">
        <title>Isolation and characterisation of Methylocystis spp. for poly-3-hydroxybutyrate production using waste methane feedstocks.</title>
        <authorList>
            <person name="Rumah B.L."/>
            <person name="Stead C.E."/>
            <person name="Claxton Stevens B.H."/>
            <person name="Minton N.P."/>
            <person name="Grosse-Honebrink A."/>
            <person name="Zhang Y."/>
        </authorList>
    </citation>
    <scope>NUCLEOTIDE SEQUENCE [LARGE SCALE GENOMIC DNA]</scope>
    <source>
        <strain evidence="11 13">BRCS1</strain>
    </source>
</reference>
<reference evidence="10 12" key="1">
    <citation type="submission" date="2018-11" db="EMBL/GenBank/DDBJ databases">
        <title>Genome squencing of methanotrophic bacteria isolated from alkaline groundwater in Korea.</title>
        <authorList>
            <person name="Nguyen L.N."/>
        </authorList>
    </citation>
    <scope>NUCLEOTIDE SEQUENCE [LARGE SCALE GENOMIC DNA]</scope>
    <source>
        <strain evidence="10 12">GW6</strain>
    </source>
</reference>
<dbReference type="EMBL" id="CP034086">
    <property type="protein sequence ID" value="AZG78110.1"/>
    <property type="molecule type" value="Genomic_DNA"/>
</dbReference>